<dbReference type="InterPro" id="IPR002142">
    <property type="entry name" value="Peptidase_S49"/>
</dbReference>
<reference evidence="6 7" key="1">
    <citation type="submission" date="2017-05" db="EMBL/GenBank/DDBJ databases">
        <authorList>
            <person name="Varghese N."/>
            <person name="Submissions S."/>
        </authorList>
    </citation>
    <scope>NUCLEOTIDE SEQUENCE [LARGE SCALE GENOMIC DNA]</scope>
    <source>
        <strain evidence="6 7">DSM 15522</strain>
    </source>
</reference>
<proteinExistence type="inferred from homology"/>
<dbReference type="SUPFAM" id="SSF52096">
    <property type="entry name" value="ClpP/crotonase"/>
    <property type="match status" value="1"/>
</dbReference>
<sequence>MNGKKVAAVILAVFFLSVISLLAALKVSNLSFGGKIAIVKVEGVIKSTEPYINILDRLEKDKSVKAIVLRVNSPGGVVGACQEIHDKVAEITKKKPVVVSMGSIAASGGLYISVPATKIVADPGTITGSIGVILQSYNLKKLADKVGIRVITVKSGKYKDLLNPFRNPTRGELKILQQLINDSYNQFVKAVAEGRHLPIEKVKKFADGRVFSGERAKKLGIVDELGGLEKAVEVAKKLSRSPHAKVFVATPKETLLQKLFGEKSQSIVNTAAKLLKGETTETELMYLFQ</sequence>
<keyword evidence="4" id="KW-0720">Serine protease</keyword>
<dbReference type="InterPro" id="IPR029045">
    <property type="entry name" value="ClpP/crotonase-like_dom_sf"/>
</dbReference>
<keyword evidence="7" id="KW-1185">Reference proteome</keyword>
<keyword evidence="2" id="KW-0645">Protease</keyword>
<dbReference type="PANTHER" id="PTHR42987:SF7">
    <property type="entry name" value="SIGNAL PEPTIDE PEPTIDASE SPPA-RELATED"/>
    <property type="match status" value="1"/>
</dbReference>
<dbReference type="EMBL" id="FXUB01000001">
    <property type="protein sequence ID" value="SMP03918.1"/>
    <property type="molecule type" value="Genomic_DNA"/>
</dbReference>
<evidence type="ECO:0000313" key="6">
    <source>
        <dbReference type="EMBL" id="SMP03918.1"/>
    </source>
</evidence>
<dbReference type="RefSeq" id="WP_283399668.1">
    <property type="nucleotide sequence ID" value="NZ_FXUB01000001.1"/>
</dbReference>
<evidence type="ECO:0000256" key="1">
    <source>
        <dbReference type="ARBA" id="ARBA00008683"/>
    </source>
</evidence>
<dbReference type="InterPro" id="IPR004635">
    <property type="entry name" value="Pept_S49_SppA"/>
</dbReference>
<evidence type="ECO:0000256" key="2">
    <source>
        <dbReference type="ARBA" id="ARBA00022670"/>
    </source>
</evidence>
<dbReference type="Pfam" id="PF01343">
    <property type="entry name" value="Peptidase_S49"/>
    <property type="match status" value="1"/>
</dbReference>
<comment type="similarity">
    <text evidence="1">Belongs to the peptidase S49 family.</text>
</comment>
<evidence type="ECO:0000256" key="3">
    <source>
        <dbReference type="ARBA" id="ARBA00022801"/>
    </source>
</evidence>
<evidence type="ECO:0000259" key="5">
    <source>
        <dbReference type="Pfam" id="PF01343"/>
    </source>
</evidence>
<dbReference type="PANTHER" id="PTHR42987">
    <property type="entry name" value="PEPTIDASE S49"/>
    <property type="match status" value="1"/>
</dbReference>
<gene>
    <name evidence="6" type="ORF">SAMN06265339_0158</name>
</gene>
<protein>
    <submittedName>
        <fullName evidence="6">Signal peptide peptidase A. Serine peptidase. MEROPS family S49</fullName>
    </submittedName>
</protein>
<dbReference type="NCBIfam" id="TIGR00706">
    <property type="entry name" value="SppA_dom"/>
    <property type="match status" value="1"/>
</dbReference>
<dbReference type="Proteomes" id="UP001157911">
    <property type="component" value="Unassembled WGS sequence"/>
</dbReference>
<feature type="domain" description="Peptidase S49" evidence="5">
    <location>
        <begin position="92"/>
        <end position="239"/>
    </location>
</feature>
<keyword evidence="3" id="KW-0378">Hydrolase</keyword>
<comment type="caution">
    <text evidence="6">The sequence shown here is derived from an EMBL/GenBank/DDBJ whole genome shotgun (WGS) entry which is preliminary data.</text>
</comment>
<name>A0ABY1N9S4_9BACT</name>
<dbReference type="Gene3D" id="3.90.226.10">
    <property type="entry name" value="2-enoyl-CoA Hydratase, Chain A, domain 1"/>
    <property type="match status" value="2"/>
</dbReference>
<accession>A0ABY1N9S4</accession>
<dbReference type="InterPro" id="IPR047272">
    <property type="entry name" value="S49_SppA_C"/>
</dbReference>
<evidence type="ECO:0000256" key="4">
    <source>
        <dbReference type="ARBA" id="ARBA00022825"/>
    </source>
</evidence>
<evidence type="ECO:0000313" key="7">
    <source>
        <dbReference type="Proteomes" id="UP001157911"/>
    </source>
</evidence>
<dbReference type="CDD" id="cd07023">
    <property type="entry name" value="S49_Sppa_N_C"/>
    <property type="match status" value="1"/>
</dbReference>
<organism evidence="6 7">
    <name type="scientific">Desulfurobacterium pacificum</name>
    <dbReference type="NCBI Taxonomy" id="240166"/>
    <lineage>
        <taxon>Bacteria</taxon>
        <taxon>Pseudomonadati</taxon>
        <taxon>Aquificota</taxon>
        <taxon>Aquificia</taxon>
        <taxon>Desulfurobacteriales</taxon>
        <taxon>Desulfurobacteriaceae</taxon>
        <taxon>Desulfurobacterium</taxon>
    </lineage>
</organism>